<dbReference type="PANTHER" id="PTHR31751">
    <property type="entry name" value="SI:CH211-108C17.2-RELATED-RELATED"/>
    <property type="match status" value="1"/>
</dbReference>
<gene>
    <name evidence="1" type="ORF">CBR_g30037</name>
</gene>
<accession>A0A388LBV9</accession>
<keyword evidence="2" id="KW-1185">Reference proteome</keyword>
<dbReference type="AlphaFoldDB" id="A0A388LBV9"/>
<dbReference type="Proteomes" id="UP000265515">
    <property type="component" value="Unassembled WGS sequence"/>
</dbReference>
<sequence length="420" mass="47806">MDTMGLWNAPNRPDVVFLEPAKLLQLLGLFHLYCPWHGGACCMEVDSIVYPGQLCRLVLVCKCRCQWTWHSALVANTVYTSRLQQQMYHTTAATGLMYTLLDTLCVALGMSYVHKPTFYKFMHTEANMQEGWNLKVCRQDVRYCELVLKTVMQRGESVILMIDKRYDLARSVQHCSVTAIEYETRLVLGVHTLRPKTEGKASNQLEAPTVLCLLRGLLGKGLHIRTVVTDDYAALGPQLRNRNIAWQKDCHHEMKNIHRHFQKILKLKEAKKLSSHHDCVPEAQLMHFTKKDMLTALFDRFGVGVLTAKEKKLKKSNFVGVVLKKIYPYGMLTNSRLLTIDPAGVTKFHAHEVGMWFLRASELCRDEGGDVVNLHEDIMMITGHWAGDHTRCIGERQILCEKVAGPTVYLCTPATTLCME</sequence>
<evidence type="ECO:0000313" key="2">
    <source>
        <dbReference type="Proteomes" id="UP000265515"/>
    </source>
</evidence>
<name>A0A388LBV9_CHABU</name>
<reference evidence="1 2" key="1">
    <citation type="journal article" date="2018" name="Cell">
        <title>The Chara Genome: Secondary Complexity and Implications for Plant Terrestrialization.</title>
        <authorList>
            <person name="Nishiyama T."/>
            <person name="Sakayama H."/>
            <person name="Vries J.D."/>
            <person name="Buschmann H."/>
            <person name="Saint-Marcoux D."/>
            <person name="Ullrich K.K."/>
            <person name="Haas F.B."/>
            <person name="Vanderstraeten L."/>
            <person name="Becker D."/>
            <person name="Lang D."/>
            <person name="Vosolsobe S."/>
            <person name="Rombauts S."/>
            <person name="Wilhelmsson P.K.I."/>
            <person name="Janitza P."/>
            <person name="Kern R."/>
            <person name="Heyl A."/>
            <person name="Rumpler F."/>
            <person name="Villalobos L.I.A.C."/>
            <person name="Clay J.M."/>
            <person name="Skokan R."/>
            <person name="Toyoda A."/>
            <person name="Suzuki Y."/>
            <person name="Kagoshima H."/>
            <person name="Schijlen E."/>
            <person name="Tajeshwar N."/>
            <person name="Catarino B."/>
            <person name="Hetherington A.J."/>
            <person name="Saltykova A."/>
            <person name="Bonnot C."/>
            <person name="Breuninger H."/>
            <person name="Symeonidi A."/>
            <person name="Radhakrishnan G.V."/>
            <person name="Van Nieuwerburgh F."/>
            <person name="Deforce D."/>
            <person name="Chang C."/>
            <person name="Karol K.G."/>
            <person name="Hedrich R."/>
            <person name="Ulvskov P."/>
            <person name="Glockner G."/>
            <person name="Delwiche C.F."/>
            <person name="Petrasek J."/>
            <person name="Van de Peer Y."/>
            <person name="Friml J."/>
            <person name="Beilby M."/>
            <person name="Dolan L."/>
            <person name="Kohara Y."/>
            <person name="Sugano S."/>
            <person name="Fujiyama A."/>
            <person name="Delaux P.-M."/>
            <person name="Quint M."/>
            <person name="TheiBen G."/>
            <person name="Hagemann M."/>
            <person name="Harholt J."/>
            <person name="Dunand C."/>
            <person name="Zachgo S."/>
            <person name="Langdale J."/>
            <person name="Maumus F."/>
            <person name="Straeten D.V.D."/>
            <person name="Gould S.B."/>
            <person name="Rensing S.A."/>
        </authorList>
    </citation>
    <scope>NUCLEOTIDE SEQUENCE [LARGE SCALE GENOMIC DNA]</scope>
    <source>
        <strain evidence="1 2">S276</strain>
    </source>
</reference>
<evidence type="ECO:0000313" key="1">
    <source>
        <dbReference type="EMBL" id="GBG79774.1"/>
    </source>
</evidence>
<proteinExistence type="predicted"/>
<protein>
    <submittedName>
        <fullName evidence="1">Uncharacterized protein</fullName>
    </submittedName>
</protein>
<comment type="caution">
    <text evidence="1">The sequence shown here is derived from an EMBL/GenBank/DDBJ whole genome shotgun (WGS) entry which is preliminary data.</text>
</comment>
<dbReference type="EMBL" id="BFEA01000327">
    <property type="protein sequence ID" value="GBG79774.1"/>
    <property type="molecule type" value="Genomic_DNA"/>
</dbReference>
<organism evidence="1 2">
    <name type="scientific">Chara braunii</name>
    <name type="common">Braun's stonewort</name>
    <dbReference type="NCBI Taxonomy" id="69332"/>
    <lineage>
        <taxon>Eukaryota</taxon>
        <taxon>Viridiplantae</taxon>
        <taxon>Streptophyta</taxon>
        <taxon>Charophyceae</taxon>
        <taxon>Charales</taxon>
        <taxon>Characeae</taxon>
        <taxon>Chara</taxon>
    </lineage>
</organism>
<dbReference type="Gramene" id="GBG79774">
    <property type="protein sequence ID" value="GBG79774"/>
    <property type="gene ID" value="CBR_g30037"/>
</dbReference>